<keyword evidence="1" id="KW-0680">Restriction system</keyword>
<proteinExistence type="predicted"/>
<dbReference type="EMBL" id="FPBX01000060">
    <property type="protein sequence ID" value="SFU98840.1"/>
    <property type="molecule type" value="Genomic_DNA"/>
</dbReference>
<evidence type="ECO:0000313" key="3">
    <source>
        <dbReference type="Proteomes" id="UP000183656"/>
    </source>
</evidence>
<reference evidence="2 3" key="1">
    <citation type="submission" date="2016-10" db="EMBL/GenBank/DDBJ databases">
        <authorList>
            <person name="de Groot N.N."/>
        </authorList>
    </citation>
    <scope>NUCLEOTIDE SEQUENCE [LARGE SCALE GENOMIC DNA]</scope>
    <source>
        <strain evidence="2 3">R-24608</strain>
    </source>
</reference>
<dbReference type="InterPro" id="IPR051268">
    <property type="entry name" value="Type-I_R_enzyme_R_subunit"/>
</dbReference>
<dbReference type="GO" id="GO:0009307">
    <property type="term" value="P:DNA restriction-modification system"/>
    <property type="evidence" value="ECO:0007669"/>
    <property type="project" value="UniProtKB-KW"/>
</dbReference>
<sequence length="383" mass="43904">MNRLHDAKRYGVLVDYRGILKELDTAIRAYQDLETRTQGGFDVQDLEGLYHQFCTEYKRLPALHEQLWSFFKTVTNKLDREQYRQVLAPRFVKDADGTEYDERQKLRDDFYDALTAFGLCLQTALSSRSFFEDKSFLEELIARYKSDLRFFTELRQTARRDAMETVDYSVYEEQIRKLVDKQVIGTEVREPDGVYLVHQLGQEKPEDWSEEKARNETDMIRTRLRKTIEQELAGDPYAQKVFGELLRQAIAEAEAMFEHPLKQYALFKSFEEQVASRATPGTPDELATNPHAKAYFGAIRLVLGEDGFAALESQALERLAQQSLAIDVVVKDAVAENSLNPQNIEAAIRKGLLPLLFGSLGLDNAKQVVEQVIQITRIGLSKA</sequence>
<dbReference type="PANTHER" id="PTHR30195:SF15">
    <property type="entry name" value="TYPE I RESTRICTION ENZYME HINDI ENDONUCLEASE SUBUNIT"/>
    <property type="match status" value="1"/>
</dbReference>
<dbReference type="STRING" id="343013.SAMN04489707_10602"/>
<accession>A0A1I7KN63</accession>
<dbReference type="PANTHER" id="PTHR30195">
    <property type="entry name" value="TYPE I SITE-SPECIFIC DEOXYRIBONUCLEASE PROTEIN SUBUNIT M AND R"/>
    <property type="match status" value="1"/>
</dbReference>
<protein>
    <submittedName>
        <fullName evidence="2">Type I restriction enzyme, R subunit</fullName>
    </submittedName>
</protein>
<evidence type="ECO:0000313" key="2">
    <source>
        <dbReference type="EMBL" id="SFU98840.1"/>
    </source>
</evidence>
<name>A0A1I7KN63_9BURK</name>
<organism evidence="2 3">
    <name type="scientific">Paenacidovorax caeni</name>
    <dbReference type="NCBI Taxonomy" id="343013"/>
    <lineage>
        <taxon>Bacteria</taxon>
        <taxon>Pseudomonadati</taxon>
        <taxon>Pseudomonadota</taxon>
        <taxon>Betaproteobacteria</taxon>
        <taxon>Burkholderiales</taxon>
        <taxon>Comamonadaceae</taxon>
        <taxon>Paenacidovorax</taxon>
    </lineage>
</organism>
<dbReference type="Proteomes" id="UP000183656">
    <property type="component" value="Unassembled WGS sequence"/>
</dbReference>
<dbReference type="AlphaFoldDB" id="A0A1I7KN63"/>
<evidence type="ECO:0000256" key="1">
    <source>
        <dbReference type="ARBA" id="ARBA00022747"/>
    </source>
</evidence>
<dbReference type="RefSeq" id="WP_233495121.1">
    <property type="nucleotide sequence ID" value="NZ_CYIG01000065.1"/>
</dbReference>
<keyword evidence="3" id="KW-1185">Reference proteome</keyword>
<gene>
    <name evidence="2" type="ORF">SAMN04489707_10602</name>
</gene>